<gene>
    <name evidence="1" type="ORF">AUQ44_03555</name>
</gene>
<accession>A0A151JGK7</accession>
<name>A0A151JGK7_9VIBR</name>
<evidence type="ECO:0000313" key="1">
    <source>
        <dbReference type="EMBL" id="KYN24919.1"/>
    </source>
</evidence>
<evidence type="ECO:0000313" key="2">
    <source>
        <dbReference type="Proteomes" id="UP000075349"/>
    </source>
</evidence>
<proteinExistence type="predicted"/>
<sequence length="448" mass="51232">MLLKKSKVDFMENLSDRLVSQLPDELNLSEGDVFEEYVLENSKSLTRTKTYLNHLSDRILEEYESSLDIDEAYEHVMENADVASLVFQDLNLGNGRIVPTIDISVNGGLSDVEQFNFNQKDKVLNADDLAVLSELNSDSNVYHNTLRDMFKSKFDSLNDSLTLNDSFKELMVDYTLAKNSDVVELSIGDRFEHECTHFIALEDSVYKINGTELTKIDIVEAIDSELLSYESNDLKFDIISNVELKNKRLIEIECLLEDGDDTVFANINFDLRDAQFHFDPVFNKLNLSTDNMLELEEALVHCINNVMEEPAATYKLLPNGITVPQLDGATTDVGSLFVLSERHQDIKEIYTDLDHNVKVFAATEIHPMHFEKVLKSFGFETQKLDNQLAVKNKDDSEISFYQLNESNRTELSSAEVSKELKQKISDEWNVEVSNKSKEKRNRKRAFNL</sequence>
<comment type="caution">
    <text evidence="1">The sequence shown here is derived from an EMBL/GenBank/DDBJ whole genome shotgun (WGS) entry which is preliminary data.</text>
</comment>
<dbReference type="Proteomes" id="UP000075349">
    <property type="component" value="Unassembled WGS sequence"/>
</dbReference>
<protein>
    <submittedName>
        <fullName evidence="1">Uncharacterized protein</fullName>
    </submittedName>
</protein>
<reference evidence="2" key="1">
    <citation type="submission" date="2015-12" db="EMBL/GenBank/DDBJ databases">
        <authorList>
            <person name="Tarr C.L."/>
            <person name="Gladney L.M."/>
        </authorList>
    </citation>
    <scope>NUCLEOTIDE SEQUENCE [LARGE SCALE GENOMIC DNA]</scope>
    <source>
        <strain evidence="2">2756-81</strain>
    </source>
</reference>
<dbReference type="AlphaFoldDB" id="A0A151JGK7"/>
<dbReference type="EMBL" id="LOMK01000001">
    <property type="protein sequence ID" value="KYN24919.1"/>
    <property type="molecule type" value="Genomic_DNA"/>
</dbReference>
<organism evidence="1 2">
    <name type="scientific">Vibrio cidicii</name>
    <dbReference type="NCBI Taxonomy" id="1763883"/>
    <lineage>
        <taxon>Bacteria</taxon>
        <taxon>Pseudomonadati</taxon>
        <taxon>Pseudomonadota</taxon>
        <taxon>Gammaproteobacteria</taxon>
        <taxon>Vibrionales</taxon>
        <taxon>Vibrionaceae</taxon>
        <taxon>Vibrio</taxon>
    </lineage>
</organism>